<dbReference type="AlphaFoldDB" id="E1ZSL7"/>
<name>E1ZSL7_CHLVA</name>
<dbReference type="EMBL" id="GL433867">
    <property type="protein sequence ID" value="EFN51127.1"/>
    <property type="molecule type" value="Genomic_DNA"/>
</dbReference>
<dbReference type="RefSeq" id="XP_005843229.1">
    <property type="nucleotide sequence ID" value="XM_005843167.1"/>
</dbReference>
<dbReference type="STRING" id="554065.E1ZSL7"/>
<dbReference type="GO" id="GO:0009507">
    <property type="term" value="C:chloroplast"/>
    <property type="evidence" value="ECO:0007669"/>
    <property type="project" value="TreeGrafter"/>
</dbReference>
<feature type="transmembrane region" description="Helical" evidence="6">
    <location>
        <begin position="271"/>
        <end position="292"/>
    </location>
</feature>
<keyword evidence="9" id="KW-1185">Reference proteome</keyword>
<dbReference type="eggNOG" id="ENOG502QSJ3">
    <property type="taxonomic scope" value="Eukaryota"/>
</dbReference>
<evidence type="ECO:0000256" key="1">
    <source>
        <dbReference type="ARBA" id="ARBA00004141"/>
    </source>
</evidence>
<dbReference type="InParanoid" id="E1ZSL7"/>
<feature type="transmembrane region" description="Helical" evidence="6">
    <location>
        <begin position="183"/>
        <end position="205"/>
    </location>
</feature>
<accession>E1ZSL7</accession>
<dbReference type="Proteomes" id="UP000008141">
    <property type="component" value="Unassembled WGS sequence"/>
</dbReference>
<sequence length="381" mass="41820">MQCASGNSMMMGNAPLRGATGRQQAPARSSPAARLRPQALPLGRLAAARPQQQGRAWRCRAEQQQEAQQASGSGEAQPGAPPPPPAAAEQQLVGEDAAVFNVEDQSLRSWALFAVLLTGVSALLYPVWVAPGLGLGDDFIAALSSLSSDSSVVMLAILLVFAIAHSGLAFLRPYGEELVGARAYRVMFALVSLPLAVAAVVYFIDHRYDGVPLWNVRGVTGVHELVWGLSFLSFYFLYPSTFNILEVAAVDEPKLHMWETGIMRITRHPQMVGQAIWCLAHTLWIGSSFMVVTSLGLMAHHLFGCWHGDYRLRRKYGEAFEAVKARTSTLPFAAILDGRQQLPHDYYKEFIRGPYLFLAPFCVGAYLCHPLMQRAAYFLGW</sequence>
<dbReference type="PANTHER" id="PTHR35988">
    <property type="entry name" value="15-CIS-ZETA-CAROTENE ISOMERASE, CHLOROPLASTIC"/>
    <property type="match status" value="1"/>
</dbReference>
<dbReference type="GO" id="GO:0090471">
    <property type="term" value="F:9,15,9'-tri-cis-zeta-carotene isomerase activity"/>
    <property type="evidence" value="ECO:0007669"/>
    <property type="project" value="TreeGrafter"/>
</dbReference>
<dbReference type="InterPro" id="IPR009915">
    <property type="entry name" value="NnrU_dom"/>
</dbReference>
<feature type="transmembrane region" description="Helical" evidence="6">
    <location>
        <begin position="355"/>
        <end position="372"/>
    </location>
</feature>
<evidence type="ECO:0000256" key="3">
    <source>
        <dbReference type="ARBA" id="ARBA00022989"/>
    </source>
</evidence>
<dbReference type="GO" id="GO:0016020">
    <property type="term" value="C:membrane"/>
    <property type="evidence" value="ECO:0007669"/>
    <property type="project" value="UniProtKB-SubCell"/>
</dbReference>
<feature type="region of interest" description="Disordered" evidence="5">
    <location>
        <begin position="1"/>
        <end position="88"/>
    </location>
</feature>
<dbReference type="OrthoDB" id="41527at2759"/>
<keyword evidence="4 6" id="KW-0472">Membrane</keyword>
<evidence type="ECO:0000256" key="2">
    <source>
        <dbReference type="ARBA" id="ARBA00022692"/>
    </source>
</evidence>
<dbReference type="Pfam" id="PF07298">
    <property type="entry name" value="NnrU"/>
    <property type="match status" value="1"/>
</dbReference>
<dbReference type="GO" id="GO:0016120">
    <property type="term" value="P:carotene biosynthetic process"/>
    <property type="evidence" value="ECO:0007669"/>
    <property type="project" value="TreeGrafter"/>
</dbReference>
<dbReference type="Gene3D" id="1.20.120.1630">
    <property type="match status" value="1"/>
</dbReference>
<keyword evidence="2 6" id="KW-0812">Transmembrane</keyword>
<evidence type="ECO:0000256" key="6">
    <source>
        <dbReference type="SAM" id="Phobius"/>
    </source>
</evidence>
<reference evidence="8 9" key="1">
    <citation type="journal article" date="2010" name="Plant Cell">
        <title>The Chlorella variabilis NC64A genome reveals adaptation to photosymbiosis, coevolution with viruses, and cryptic sex.</title>
        <authorList>
            <person name="Blanc G."/>
            <person name="Duncan G."/>
            <person name="Agarkova I."/>
            <person name="Borodovsky M."/>
            <person name="Gurnon J."/>
            <person name="Kuo A."/>
            <person name="Lindquist E."/>
            <person name="Lucas S."/>
            <person name="Pangilinan J."/>
            <person name="Polle J."/>
            <person name="Salamov A."/>
            <person name="Terry A."/>
            <person name="Yamada T."/>
            <person name="Dunigan D.D."/>
            <person name="Grigoriev I.V."/>
            <person name="Claverie J.M."/>
            <person name="Van Etten J.L."/>
        </authorList>
    </citation>
    <scope>NUCLEOTIDE SEQUENCE [LARGE SCALE GENOMIC DNA]</scope>
    <source>
        <strain evidence="8 9">NC64A</strain>
    </source>
</reference>
<feature type="domain" description="NnrU" evidence="7">
    <location>
        <begin position="153"/>
        <end position="336"/>
    </location>
</feature>
<feature type="transmembrane region" description="Helical" evidence="6">
    <location>
        <begin position="225"/>
        <end position="250"/>
    </location>
</feature>
<dbReference type="KEGG" id="cvr:CHLNCDRAFT_59823"/>
<evidence type="ECO:0000313" key="9">
    <source>
        <dbReference type="Proteomes" id="UP000008141"/>
    </source>
</evidence>
<gene>
    <name evidence="8" type="ORF">CHLNCDRAFT_59823</name>
</gene>
<dbReference type="GeneID" id="17350555"/>
<evidence type="ECO:0000256" key="4">
    <source>
        <dbReference type="ARBA" id="ARBA00023136"/>
    </source>
</evidence>
<comment type="subcellular location">
    <subcellularLocation>
        <location evidence="1">Membrane</location>
        <topology evidence="1">Multi-pass membrane protein</topology>
    </subcellularLocation>
</comment>
<evidence type="ECO:0000259" key="7">
    <source>
        <dbReference type="Pfam" id="PF07298"/>
    </source>
</evidence>
<organism evidence="9">
    <name type="scientific">Chlorella variabilis</name>
    <name type="common">Green alga</name>
    <dbReference type="NCBI Taxonomy" id="554065"/>
    <lineage>
        <taxon>Eukaryota</taxon>
        <taxon>Viridiplantae</taxon>
        <taxon>Chlorophyta</taxon>
        <taxon>core chlorophytes</taxon>
        <taxon>Trebouxiophyceae</taxon>
        <taxon>Chlorellales</taxon>
        <taxon>Chlorellaceae</taxon>
        <taxon>Chlorella clade</taxon>
        <taxon>Chlorella</taxon>
    </lineage>
</organism>
<feature type="compositionally biased region" description="Low complexity" evidence="5">
    <location>
        <begin position="22"/>
        <end position="50"/>
    </location>
</feature>
<dbReference type="PANTHER" id="PTHR35988:SF2">
    <property type="entry name" value="15-CIS-ZETA-CAROTENE ISOMERASE, CHLOROPLASTIC"/>
    <property type="match status" value="1"/>
</dbReference>
<feature type="transmembrane region" description="Helical" evidence="6">
    <location>
        <begin position="150"/>
        <end position="171"/>
    </location>
</feature>
<proteinExistence type="predicted"/>
<dbReference type="OMA" id="YVLNVAW"/>
<evidence type="ECO:0000256" key="5">
    <source>
        <dbReference type="SAM" id="MobiDB-lite"/>
    </source>
</evidence>
<protein>
    <recommendedName>
        <fullName evidence="7">NnrU domain-containing protein</fullName>
    </recommendedName>
</protein>
<feature type="transmembrane region" description="Helical" evidence="6">
    <location>
        <begin position="110"/>
        <end position="130"/>
    </location>
</feature>
<dbReference type="FunCoup" id="E1ZSL7">
    <property type="interactions" value="435"/>
</dbReference>
<feature type="compositionally biased region" description="Polar residues" evidence="5">
    <location>
        <begin position="1"/>
        <end position="10"/>
    </location>
</feature>
<keyword evidence="3 6" id="KW-1133">Transmembrane helix</keyword>
<evidence type="ECO:0000313" key="8">
    <source>
        <dbReference type="EMBL" id="EFN51127.1"/>
    </source>
</evidence>
<feature type="compositionally biased region" description="Low complexity" evidence="5">
    <location>
        <begin position="62"/>
        <end position="78"/>
    </location>
</feature>